<evidence type="ECO:0000313" key="1">
    <source>
        <dbReference type="EMBL" id="MFC3115810.1"/>
    </source>
</evidence>
<organism evidence="1 2">
    <name type="scientific">Cellvibrio fontiphilus</name>
    <dbReference type="NCBI Taxonomy" id="1815559"/>
    <lineage>
        <taxon>Bacteria</taxon>
        <taxon>Pseudomonadati</taxon>
        <taxon>Pseudomonadota</taxon>
        <taxon>Gammaproteobacteria</taxon>
        <taxon>Cellvibrionales</taxon>
        <taxon>Cellvibrionaceae</taxon>
        <taxon>Cellvibrio</taxon>
    </lineage>
</organism>
<dbReference type="Gene3D" id="3.40.50.1820">
    <property type="entry name" value="alpha/beta hydrolase"/>
    <property type="match status" value="1"/>
</dbReference>
<dbReference type="InterPro" id="IPR010662">
    <property type="entry name" value="RBBP9/YdeN"/>
</dbReference>
<protein>
    <submittedName>
        <fullName evidence="1">RBBP9/YdeN family alpha/beta hydrolase</fullName>
    </submittedName>
</protein>
<dbReference type="InterPro" id="IPR029058">
    <property type="entry name" value="AB_hydrolase_fold"/>
</dbReference>
<keyword evidence="2" id="KW-1185">Reference proteome</keyword>
<gene>
    <name evidence="1" type="ORF">ACFODX_09600</name>
</gene>
<dbReference type="GO" id="GO:0016787">
    <property type="term" value="F:hydrolase activity"/>
    <property type="evidence" value="ECO:0007669"/>
    <property type="project" value="UniProtKB-KW"/>
</dbReference>
<reference evidence="2" key="1">
    <citation type="journal article" date="2019" name="Int. J. Syst. Evol. Microbiol.">
        <title>The Global Catalogue of Microorganisms (GCM) 10K type strain sequencing project: providing services to taxonomists for standard genome sequencing and annotation.</title>
        <authorList>
            <consortium name="The Broad Institute Genomics Platform"/>
            <consortium name="The Broad Institute Genome Sequencing Center for Infectious Disease"/>
            <person name="Wu L."/>
            <person name="Ma J."/>
        </authorList>
    </citation>
    <scope>NUCLEOTIDE SEQUENCE [LARGE SCALE GENOMIC DNA]</scope>
    <source>
        <strain evidence="2">KCTC 52237</strain>
    </source>
</reference>
<dbReference type="Proteomes" id="UP001595555">
    <property type="component" value="Unassembled WGS sequence"/>
</dbReference>
<sequence length="211" mass="23356">MALIAHQSLRPNKPLRLPHLLEAFSVIIVPGLRNSDEHHWQSVWQAQVPHSKRIQLDDWATPDLDKWKAAIRTELNNSDKPAIVIAHSFGTLASASIAAENPAQIAALFLVAPADPDKFQLAQHLPQQPLNVPGKIIASSNDPWLSESKAAYWALLWGTDFLRLKNVGHINSDSQLGVWQEGADELQSLLRKGLTTRAQQHGVAHKKNRAA</sequence>
<dbReference type="EMBL" id="JBHRTF010000004">
    <property type="protein sequence ID" value="MFC3115810.1"/>
    <property type="molecule type" value="Genomic_DNA"/>
</dbReference>
<accession>A0ABV7FEX2</accession>
<keyword evidence="1" id="KW-0378">Hydrolase</keyword>
<dbReference type="Pfam" id="PF06821">
    <property type="entry name" value="Ser_hydrolase"/>
    <property type="match status" value="1"/>
</dbReference>
<name>A0ABV7FEX2_9GAMM</name>
<comment type="caution">
    <text evidence="1">The sequence shown here is derived from an EMBL/GenBank/DDBJ whole genome shotgun (WGS) entry which is preliminary data.</text>
</comment>
<dbReference type="SUPFAM" id="SSF53474">
    <property type="entry name" value="alpha/beta-Hydrolases"/>
    <property type="match status" value="1"/>
</dbReference>
<dbReference type="RefSeq" id="WP_378118484.1">
    <property type="nucleotide sequence ID" value="NZ_JBHRTF010000004.1"/>
</dbReference>
<evidence type="ECO:0000313" key="2">
    <source>
        <dbReference type="Proteomes" id="UP001595555"/>
    </source>
</evidence>
<proteinExistence type="predicted"/>